<sequence length="139" mass="14831">MSFKQLFGSTTQAADGKPTRVYETLAVGTHRSPPWRMGKEDQGFVGLEIDTSDGSLMIASAFTLQRSSIPQELGGLAHPTEAAVHWHDVPAAEATLTLPNADGHETMYEWSLSAAAMYRLEIVVSTEGNIWAAATPGGG</sequence>
<gene>
    <name evidence="1" type="ORF">LCGC14_2447970</name>
</gene>
<proteinExistence type="predicted"/>
<evidence type="ECO:0000313" key="1">
    <source>
        <dbReference type="EMBL" id="KKL21187.1"/>
    </source>
</evidence>
<comment type="caution">
    <text evidence="1">The sequence shown here is derived from an EMBL/GenBank/DDBJ whole genome shotgun (WGS) entry which is preliminary data.</text>
</comment>
<dbReference type="EMBL" id="LAZR01037822">
    <property type="protein sequence ID" value="KKL21187.1"/>
    <property type="molecule type" value="Genomic_DNA"/>
</dbReference>
<reference evidence="1" key="1">
    <citation type="journal article" date="2015" name="Nature">
        <title>Complex archaea that bridge the gap between prokaryotes and eukaryotes.</title>
        <authorList>
            <person name="Spang A."/>
            <person name="Saw J.H."/>
            <person name="Jorgensen S.L."/>
            <person name="Zaremba-Niedzwiedzka K."/>
            <person name="Martijn J."/>
            <person name="Lind A.E."/>
            <person name="van Eijk R."/>
            <person name="Schleper C."/>
            <person name="Guy L."/>
            <person name="Ettema T.J."/>
        </authorList>
    </citation>
    <scope>NUCLEOTIDE SEQUENCE</scope>
</reference>
<dbReference type="AlphaFoldDB" id="A0A0F9C4I2"/>
<name>A0A0F9C4I2_9ZZZZ</name>
<organism evidence="1">
    <name type="scientific">marine sediment metagenome</name>
    <dbReference type="NCBI Taxonomy" id="412755"/>
    <lineage>
        <taxon>unclassified sequences</taxon>
        <taxon>metagenomes</taxon>
        <taxon>ecological metagenomes</taxon>
    </lineage>
</organism>
<accession>A0A0F9C4I2</accession>
<protein>
    <submittedName>
        <fullName evidence="1">Uncharacterized protein</fullName>
    </submittedName>
</protein>